<name>A0A838LCQ3_9SPHN</name>
<proteinExistence type="predicted"/>
<protein>
    <submittedName>
        <fullName evidence="1">Uncharacterized protein</fullName>
    </submittedName>
</protein>
<evidence type="ECO:0000313" key="2">
    <source>
        <dbReference type="Proteomes" id="UP000570166"/>
    </source>
</evidence>
<dbReference type="InterPro" id="IPR029044">
    <property type="entry name" value="Nucleotide-diphossugar_trans"/>
</dbReference>
<gene>
    <name evidence="1" type="ORF">HZF05_14365</name>
</gene>
<dbReference type="AlphaFoldDB" id="A0A838LCQ3"/>
<dbReference type="Proteomes" id="UP000570166">
    <property type="component" value="Unassembled WGS sequence"/>
</dbReference>
<comment type="caution">
    <text evidence="1">The sequence shown here is derived from an EMBL/GenBank/DDBJ whole genome shotgun (WGS) entry which is preliminary data.</text>
</comment>
<dbReference type="SUPFAM" id="SSF53448">
    <property type="entry name" value="Nucleotide-diphospho-sugar transferases"/>
    <property type="match status" value="1"/>
</dbReference>
<sequence>MIDRILRKGREALHLRSARAVLETPPIVPTADRVVIFSMIGTRVLLPYLVAVKSLHARLRIGRIAILDDGSLTGGDRAVLACHLGNPEIRPIHDVDTGRCPRGGTWERLLTLLDLRADDYVIQLDSDTVTVGDVPEVRAAIEGNHSFTLIGDPETDGVGALPLPDFVAHRYPQGAPAGHLHIQTAIETCFGDYPDAAGHRYVRGCSGFTGFARGGPSGRPEAEAFSQAGAVLVGADRWTEWGTEQVASSFLLSNEPGMTPLPYSRYLNYWNEAPDPDARFLHFVGTHRYSTAEYRHRSAQEIAKLRA</sequence>
<dbReference type="RefSeq" id="WP_160365268.1">
    <property type="nucleotide sequence ID" value="NZ_JACEIB010000025.1"/>
</dbReference>
<accession>A0A838LCQ3</accession>
<reference evidence="1 2" key="1">
    <citation type="submission" date="2020-07" db="EMBL/GenBank/DDBJ databases">
        <authorList>
            <person name="Sun Q."/>
        </authorList>
    </citation>
    <scope>NUCLEOTIDE SEQUENCE [LARGE SCALE GENOMIC DNA]</scope>
    <source>
        <strain evidence="1 2">CGMCC 1.13654</strain>
    </source>
</reference>
<keyword evidence="2" id="KW-1185">Reference proteome</keyword>
<evidence type="ECO:0000313" key="1">
    <source>
        <dbReference type="EMBL" id="MBA2935268.1"/>
    </source>
</evidence>
<dbReference type="EMBL" id="JACEIB010000025">
    <property type="protein sequence ID" value="MBA2935268.1"/>
    <property type="molecule type" value="Genomic_DNA"/>
</dbReference>
<organism evidence="1 2">
    <name type="scientific">Sphingomonas chungangi</name>
    <dbReference type="NCBI Taxonomy" id="2683589"/>
    <lineage>
        <taxon>Bacteria</taxon>
        <taxon>Pseudomonadati</taxon>
        <taxon>Pseudomonadota</taxon>
        <taxon>Alphaproteobacteria</taxon>
        <taxon>Sphingomonadales</taxon>
        <taxon>Sphingomonadaceae</taxon>
        <taxon>Sphingomonas</taxon>
    </lineage>
</organism>